<protein>
    <submittedName>
        <fullName evidence="2">Uncharacterized protein</fullName>
    </submittedName>
</protein>
<name>A0A937JSK7_9ACTN</name>
<feature type="region of interest" description="Disordered" evidence="1">
    <location>
        <begin position="21"/>
        <end position="46"/>
    </location>
</feature>
<accession>A0A937JSK7</accession>
<evidence type="ECO:0000313" key="2">
    <source>
        <dbReference type="EMBL" id="MBL1086862.1"/>
    </source>
</evidence>
<keyword evidence="3" id="KW-1185">Reference proteome</keyword>
<reference evidence="2" key="1">
    <citation type="submission" date="2021-01" db="EMBL/GenBank/DDBJ databases">
        <title>WGS of actinomycetes isolated from Thailand.</title>
        <authorList>
            <person name="Thawai C."/>
        </authorList>
    </citation>
    <scope>NUCLEOTIDE SEQUENCE</scope>
    <source>
        <strain evidence="2">RCU-197</strain>
    </source>
</reference>
<organism evidence="2 3">
    <name type="scientific">Streptomyces actinomycinicus</name>
    <dbReference type="NCBI Taxonomy" id="1695166"/>
    <lineage>
        <taxon>Bacteria</taxon>
        <taxon>Bacillati</taxon>
        <taxon>Actinomycetota</taxon>
        <taxon>Actinomycetes</taxon>
        <taxon>Kitasatosporales</taxon>
        <taxon>Streptomycetaceae</taxon>
        <taxon>Streptomyces</taxon>
    </lineage>
</organism>
<sequence length="87" mass="10048">MKLTRGEHFYIRRAHYLLPTDGLPCERSSSPPRRRRRQAAQMRDVTGRTGTVFRPVRELPKPGPRRKKGTPIPIRRVIDTTDVTLTA</sequence>
<comment type="caution">
    <text evidence="2">The sequence shown here is derived from an EMBL/GenBank/DDBJ whole genome shotgun (WGS) entry which is preliminary data.</text>
</comment>
<dbReference type="Proteomes" id="UP000661858">
    <property type="component" value="Unassembled WGS sequence"/>
</dbReference>
<proteinExistence type="predicted"/>
<evidence type="ECO:0000256" key="1">
    <source>
        <dbReference type="SAM" id="MobiDB-lite"/>
    </source>
</evidence>
<dbReference type="RefSeq" id="WP_201843407.1">
    <property type="nucleotide sequence ID" value="NZ_JAERRK010000025.1"/>
</dbReference>
<dbReference type="AlphaFoldDB" id="A0A937JSK7"/>
<dbReference type="EMBL" id="JAERRK010000025">
    <property type="protein sequence ID" value="MBL1086862.1"/>
    <property type="molecule type" value="Genomic_DNA"/>
</dbReference>
<evidence type="ECO:0000313" key="3">
    <source>
        <dbReference type="Proteomes" id="UP000661858"/>
    </source>
</evidence>
<gene>
    <name evidence="2" type="ORF">JK359_33695</name>
</gene>